<dbReference type="PROSITE" id="PS01136">
    <property type="entry name" value="UPF0034"/>
    <property type="match status" value="1"/>
</dbReference>
<evidence type="ECO:0000256" key="14">
    <source>
        <dbReference type="PIRSR" id="PIRSR006621-2"/>
    </source>
</evidence>
<dbReference type="NCBIfam" id="TIGR00737">
    <property type="entry name" value="nifR3_yhdG"/>
    <property type="match status" value="1"/>
</dbReference>
<dbReference type="Gene3D" id="1.10.1200.80">
    <property type="entry name" value="Putative flavin oxidoreducatase, domain 2"/>
    <property type="match status" value="1"/>
</dbReference>
<dbReference type="OrthoDB" id="9764501at2"/>
<dbReference type="GO" id="GO:0017150">
    <property type="term" value="F:tRNA dihydrouridine synthase activity"/>
    <property type="evidence" value="ECO:0007669"/>
    <property type="project" value="InterPro"/>
</dbReference>
<feature type="binding site" evidence="14">
    <location>
        <position position="71"/>
    </location>
    <ligand>
        <name>FMN</name>
        <dbReference type="ChEBI" id="CHEBI:58210"/>
    </ligand>
</feature>
<evidence type="ECO:0000259" key="15">
    <source>
        <dbReference type="Pfam" id="PF01207"/>
    </source>
</evidence>
<keyword evidence="4 12" id="KW-0285">Flavoprotein</keyword>
<feature type="binding site" evidence="14">
    <location>
        <begin position="225"/>
        <end position="226"/>
    </location>
    <ligand>
        <name>FMN</name>
        <dbReference type="ChEBI" id="CHEBI:58210"/>
    </ligand>
</feature>
<proteinExistence type="inferred from homology"/>
<comment type="catalytic activity">
    <reaction evidence="11">
        <text>a 5,6-dihydrouridine in tRNA + NAD(+) = a uridine in tRNA + NADH + H(+)</text>
        <dbReference type="Rhea" id="RHEA:54452"/>
        <dbReference type="Rhea" id="RHEA-COMP:13339"/>
        <dbReference type="Rhea" id="RHEA-COMP:13887"/>
        <dbReference type="ChEBI" id="CHEBI:15378"/>
        <dbReference type="ChEBI" id="CHEBI:57540"/>
        <dbReference type="ChEBI" id="CHEBI:57945"/>
        <dbReference type="ChEBI" id="CHEBI:65315"/>
        <dbReference type="ChEBI" id="CHEBI:74443"/>
    </reaction>
</comment>
<feature type="binding site" evidence="14">
    <location>
        <position position="170"/>
    </location>
    <ligand>
        <name>FMN</name>
        <dbReference type="ChEBI" id="CHEBI:58210"/>
    </ligand>
</feature>
<dbReference type="InterPro" id="IPR001269">
    <property type="entry name" value="DUS_fam"/>
</dbReference>
<evidence type="ECO:0000256" key="1">
    <source>
        <dbReference type="ARBA" id="ARBA00001917"/>
    </source>
</evidence>
<dbReference type="InterPro" id="IPR013785">
    <property type="entry name" value="Aldolase_TIM"/>
</dbReference>
<dbReference type="GO" id="GO:0000049">
    <property type="term" value="F:tRNA binding"/>
    <property type="evidence" value="ECO:0007669"/>
    <property type="project" value="UniProtKB-KW"/>
</dbReference>
<keyword evidence="8" id="KW-0694">RNA-binding</keyword>
<evidence type="ECO:0000256" key="2">
    <source>
        <dbReference type="ARBA" id="ARBA00002790"/>
    </source>
</evidence>
<dbReference type="PIRSF" id="PIRSF006621">
    <property type="entry name" value="Dus"/>
    <property type="match status" value="1"/>
</dbReference>
<reference evidence="17" key="1">
    <citation type="journal article" date="2004" name="Environ. Microbiol.">
        <title>The genome of Desulfotalea psychrophila, a sulfate-reducing bacterium from permanently cold Arctic sediments.</title>
        <authorList>
            <person name="Rabus R."/>
            <person name="Ruepp A."/>
            <person name="Frickey T."/>
            <person name="Rattei T."/>
            <person name="Fartmann B."/>
            <person name="Stark M."/>
            <person name="Bauer M."/>
            <person name="Zibat A."/>
            <person name="Lombardot T."/>
            <person name="Becker I."/>
            <person name="Amann J."/>
            <person name="Gellner K."/>
            <person name="Teeling H."/>
            <person name="Leuschner W.D."/>
            <person name="Gloeckner F.-O."/>
            <person name="Lupas A.N."/>
            <person name="Amann R."/>
            <person name="Klenk H.-P."/>
        </authorList>
    </citation>
    <scope>NUCLEOTIDE SEQUENCE [LARGE SCALE GENOMIC DNA]</scope>
    <source>
        <strain evidence="17">DSM 12343 / LSv54</strain>
    </source>
</reference>
<dbReference type="InterPro" id="IPR024036">
    <property type="entry name" value="tRNA-dHydroUridine_Synthase_C"/>
</dbReference>
<protein>
    <recommendedName>
        <fullName evidence="12">tRNA-dihydrouridine synthase</fullName>
        <ecNumber evidence="12">1.3.1.-</ecNumber>
    </recommendedName>
</protein>
<evidence type="ECO:0000313" key="16">
    <source>
        <dbReference type="EMBL" id="CAG37331.1"/>
    </source>
</evidence>
<evidence type="ECO:0000256" key="11">
    <source>
        <dbReference type="ARBA" id="ARBA00048802"/>
    </source>
</evidence>
<evidence type="ECO:0000256" key="12">
    <source>
        <dbReference type="PIRNR" id="PIRNR006621"/>
    </source>
</evidence>
<gene>
    <name evidence="16" type="ordered locus">DP2602</name>
</gene>
<evidence type="ECO:0000313" key="17">
    <source>
        <dbReference type="Proteomes" id="UP000000602"/>
    </source>
</evidence>
<name>Q6AJZ5_DESPS</name>
<keyword evidence="17" id="KW-1185">Reference proteome</keyword>
<dbReference type="GO" id="GO:0050660">
    <property type="term" value="F:flavin adenine dinucleotide binding"/>
    <property type="evidence" value="ECO:0007669"/>
    <property type="project" value="InterPro"/>
</dbReference>
<dbReference type="RefSeq" id="WP_011189843.1">
    <property type="nucleotide sequence ID" value="NC_006138.1"/>
</dbReference>
<evidence type="ECO:0000256" key="6">
    <source>
        <dbReference type="ARBA" id="ARBA00022694"/>
    </source>
</evidence>
<dbReference type="InterPro" id="IPR035587">
    <property type="entry name" value="DUS-like_FMN-bd"/>
</dbReference>
<sequence>MFTIGPNQFSSPFVLAPLAGYTDLSFRLLCHQFGADYTVSEMISCHGLFYNQQRTLEMLASLPEERPVSFQLFGAEPDIMAKATLILNDFQPDMIDINMGCPVRKVTKKGAGAALMSTPELAYDVIRSVVDNTDIPVTVKFRAGVSSTELNGVEFGLMTERAGAAAVAVHGRTRAQAFSGVADRGIIKEVKEALSIPVIGNGDILSYQDGLDMMAETGCDGVMVGRGALGNPWVFQASGKPANIHGLAAGALQHLLLMERFNPVERVLGLIKNHMSKYFKDMPGSSRLRTAIFTASSFLELKGMITELSNPERAHSLITDIEQKYEIS</sequence>
<dbReference type="InterPro" id="IPR018517">
    <property type="entry name" value="tRNA_hU_synthase_CS"/>
</dbReference>
<dbReference type="PANTHER" id="PTHR45846:SF1">
    <property type="entry name" value="TRNA-DIHYDROURIDINE(47) SYNTHASE [NAD(P)(+)]-LIKE"/>
    <property type="match status" value="1"/>
</dbReference>
<dbReference type="AlphaFoldDB" id="Q6AJZ5"/>
<evidence type="ECO:0000256" key="13">
    <source>
        <dbReference type="PIRSR" id="PIRSR006621-1"/>
    </source>
</evidence>
<evidence type="ECO:0000256" key="4">
    <source>
        <dbReference type="ARBA" id="ARBA00022630"/>
    </source>
</evidence>
<evidence type="ECO:0000256" key="5">
    <source>
        <dbReference type="ARBA" id="ARBA00022643"/>
    </source>
</evidence>
<dbReference type="EC" id="1.3.1.-" evidence="12"/>
<comment type="function">
    <text evidence="2 12">Catalyzes the synthesis of 5,6-dihydrouridine (D), a modified base found in the D-loop of most tRNAs, via the reduction of the C5-C6 double bond in target uridines.</text>
</comment>
<feature type="binding site" evidence="14">
    <location>
        <position position="140"/>
    </location>
    <ligand>
        <name>FMN</name>
        <dbReference type="ChEBI" id="CHEBI:58210"/>
    </ligand>
</feature>
<organism evidence="16 17">
    <name type="scientific">Desulfotalea psychrophila (strain LSv54 / DSM 12343)</name>
    <dbReference type="NCBI Taxonomy" id="177439"/>
    <lineage>
        <taxon>Bacteria</taxon>
        <taxon>Pseudomonadati</taxon>
        <taxon>Thermodesulfobacteriota</taxon>
        <taxon>Desulfobulbia</taxon>
        <taxon>Desulfobulbales</taxon>
        <taxon>Desulfocapsaceae</taxon>
        <taxon>Desulfotalea</taxon>
    </lineage>
</organism>
<dbReference type="CDD" id="cd02801">
    <property type="entry name" value="DUS_like_FMN"/>
    <property type="match status" value="1"/>
</dbReference>
<keyword evidence="6 12" id="KW-0819">tRNA processing</keyword>
<dbReference type="KEGG" id="dps:DP2602"/>
<dbReference type="PANTHER" id="PTHR45846">
    <property type="entry name" value="TRNA-DIHYDROURIDINE(47) SYNTHASE [NAD(P)(+)]-LIKE"/>
    <property type="match status" value="1"/>
</dbReference>
<evidence type="ECO:0000256" key="8">
    <source>
        <dbReference type="ARBA" id="ARBA00022884"/>
    </source>
</evidence>
<comment type="cofactor">
    <cofactor evidence="1 12 14">
        <name>FMN</name>
        <dbReference type="ChEBI" id="CHEBI:58210"/>
    </cofactor>
</comment>
<evidence type="ECO:0000256" key="9">
    <source>
        <dbReference type="ARBA" id="ARBA00023002"/>
    </source>
</evidence>
<dbReference type="SUPFAM" id="SSF51395">
    <property type="entry name" value="FMN-linked oxidoreductases"/>
    <property type="match status" value="1"/>
</dbReference>
<feature type="domain" description="DUS-like FMN-binding" evidence="15">
    <location>
        <begin position="15"/>
        <end position="295"/>
    </location>
</feature>
<dbReference type="HOGENOM" id="CLU_013299_0_3_7"/>
<keyword evidence="5 12" id="KW-0288">FMN</keyword>
<dbReference type="eggNOG" id="COG0042">
    <property type="taxonomic scope" value="Bacteria"/>
</dbReference>
<keyword evidence="7" id="KW-0521">NADP</keyword>
<evidence type="ECO:0000256" key="10">
    <source>
        <dbReference type="ARBA" id="ARBA00048205"/>
    </source>
</evidence>
<comment type="similarity">
    <text evidence="12">Belongs to the dus family.</text>
</comment>
<keyword evidence="14" id="KW-0547">Nucleotide-binding</keyword>
<dbReference type="STRING" id="177439.DP2602"/>
<dbReference type="EMBL" id="CR522870">
    <property type="protein sequence ID" value="CAG37331.1"/>
    <property type="molecule type" value="Genomic_DNA"/>
</dbReference>
<accession>Q6AJZ5</accession>
<comment type="catalytic activity">
    <reaction evidence="10">
        <text>a 5,6-dihydrouridine in tRNA + NADP(+) = a uridine in tRNA + NADPH + H(+)</text>
        <dbReference type="Rhea" id="RHEA:23624"/>
        <dbReference type="Rhea" id="RHEA-COMP:13339"/>
        <dbReference type="Rhea" id="RHEA-COMP:13887"/>
        <dbReference type="ChEBI" id="CHEBI:15378"/>
        <dbReference type="ChEBI" id="CHEBI:57783"/>
        <dbReference type="ChEBI" id="CHEBI:58349"/>
        <dbReference type="ChEBI" id="CHEBI:65315"/>
        <dbReference type="ChEBI" id="CHEBI:74443"/>
    </reaction>
</comment>
<evidence type="ECO:0000256" key="3">
    <source>
        <dbReference type="ARBA" id="ARBA00022555"/>
    </source>
</evidence>
<keyword evidence="3" id="KW-0820">tRNA-binding</keyword>
<dbReference type="Gene3D" id="3.20.20.70">
    <property type="entry name" value="Aldolase class I"/>
    <property type="match status" value="1"/>
</dbReference>
<evidence type="ECO:0000256" key="7">
    <source>
        <dbReference type="ARBA" id="ARBA00022857"/>
    </source>
</evidence>
<dbReference type="Proteomes" id="UP000000602">
    <property type="component" value="Chromosome"/>
</dbReference>
<keyword evidence="9 12" id="KW-0560">Oxidoreductase</keyword>
<feature type="active site" description="Proton donor" evidence="13">
    <location>
        <position position="101"/>
    </location>
</feature>
<dbReference type="Pfam" id="PF01207">
    <property type="entry name" value="Dus"/>
    <property type="match status" value="1"/>
</dbReference>
<dbReference type="InterPro" id="IPR004652">
    <property type="entry name" value="DusB-like"/>
</dbReference>